<evidence type="ECO:0000313" key="1">
    <source>
        <dbReference type="EMBL" id="MCW7551610.1"/>
    </source>
</evidence>
<dbReference type="EMBL" id="JAPFCC010000001">
    <property type="protein sequence ID" value="MCW7551610.1"/>
    <property type="molecule type" value="Genomic_DNA"/>
</dbReference>
<name>A0ABT3MQG5_9GAMM</name>
<sequence length="146" mass="17248">MDIYTIGFTKKNAELFFNFLKASKVETLIDVRLNNVSQLAGFAKRDDLKFFLRELCNAEYHHAPELAPTKEILNAYKKQEITWQSYEDSFLNLMSQRNIEKNINKNILKNGCLLCSEHEPHFCHRRLVVEYLNEHSDIDLKVKHLF</sequence>
<dbReference type="PANTHER" id="PTHR39337">
    <property type="entry name" value="BLR5642 PROTEIN"/>
    <property type="match status" value="1"/>
</dbReference>
<evidence type="ECO:0000313" key="2">
    <source>
        <dbReference type="Proteomes" id="UP001209854"/>
    </source>
</evidence>
<gene>
    <name evidence="1" type="ORF">NX722_02910</name>
</gene>
<dbReference type="Proteomes" id="UP001209854">
    <property type="component" value="Unassembled WGS sequence"/>
</dbReference>
<dbReference type="Pfam" id="PF04343">
    <property type="entry name" value="DUF488"/>
    <property type="match status" value="1"/>
</dbReference>
<keyword evidence="2" id="KW-1185">Reference proteome</keyword>
<comment type="caution">
    <text evidence="1">The sequence shown here is derived from an EMBL/GenBank/DDBJ whole genome shotgun (WGS) entry which is preliminary data.</text>
</comment>
<dbReference type="InterPro" id="IPR007438">
    <property type="entry name" value="DUF488"/>
</dbReference>
<protein>
    <submittedName>
        <fullName evidence="1">DUF488 domain-containing protein</fullName>
    </submittedName>
</protein>
<dbReference type="RefSeq" id="WP_262566649.1">
    <property type="nucleotide sequence ID" value="NZ_JAPFCC010000001.1"/>
</dbReference>
<dbReference type="PANTHER" id="PTHR39337:SF1">
    <property type="entry name" value="BLR5642 PROTEIN"/>
    <property type="match status" value="1"/>
</dbReference>
<accession>A0ABT3MQG5</accession>
<organism evidence="1 2">
    <name type="scientific">Endozoicomonas gorgoniicola</name>
    <dbReference type="NCBI Taxonomy" id="1234144"/>
    <lineage>
        <taxon>Bacteria</taxon>
        <taxon>Pseudomonadati</taxon>
        <taxon>Pseudomonadota</taxon>
        <taxon>Gammaproteobacteria</taxon>
        <taxon>Oceanospirillales</taxon>
        <taxon>Endozoicomonadaceae</taxon>
        <taxon>Endozoicomonas</taxon>
    </lineage>
</organism>
<proteinExistence type="predicted"/>
<reference evidence="1 2" key="1">
    <citation type="submission" date="2022-10" db="EMBL/GenBank/DDBJ databases">
        <title>High-quality genome sequences of two octocoral-associated bacteria, Endozoicomonas euniceicola EF212 and Endozoicomonas gorgoniicola PS125.</title>
        <authorList>
            <person name="Chiou Y.-J."/>
            <person name="Chen Y.-H."/>
        </authorList>
    </citation>
    <scope>NUCLEOTIDE SEQUENCE [LARGE SCALE GENOMIC DNA]</scope>
    <source>
        <strain evidence="1 2">PS125</strain>
    </source>
</reference>